<comment type="caution">
    <text evidence="2">The sequence shown here is derived from an EMBL/GenBank/DDBJ whole genome shotgun (WGS) entry which is preliminary data.</text>
</comment>
<evidence type="ECO:0000313" key="3">
    <source>
        <dbReference type="Proteomes" id="UP000443843"/>
    </source>
</evidence>
<dbReference type="PANTHER" id="PTHR42815:SF2">
    <property type="entry name" value="FAD-BINDING, PUTATIVE (AFU_ORTHOLOGUE AFUA_6G07600)-RELATED"/>
    <property type="match status" value="1"/>
</dbReference>
<dbReference type="PANTHER" id="PTHR42815">
    <property type="entry name" value="FAD-BINDING, PUTATIVE (AFU_ORTHOLOGUE AFUA_6G07600)-RELATED"/>
    <property type="match status" value="1"/>
</dbReference>
<dbReference type="NCBIfam" id="TIGR04025">
    <property type="entry name" value="PPOX_FMN_DR2398"/>
    <property type="match status" value="1"/>
</dbReference>
<keyword evidence="3" id="KW-1185">Reference proteome</keyword>
<proteinExistence type="predicted"/>
<dbReference type="SUPFAM" id="SSF50475">
    <property type="entry name" value="FMN-binding split barrel"/>
    <property type="match status" value="1"/>
</dbReference>
<dbReference type="Proteomes" id="UP000443843">
    <property type="component" value="Unassembled WGS sequence"/>
</dbReference>
<evidence type="ECO:0000313" key="2">
    <source>
        <dbReference type="EMBL" id="MWB78755.1"/>
    </source>
</evidence>
<dbReference type="RefSeq" id="WP_160382970.1">
    <property type="nucleotide sequence ID" value="NZ_WNXQ01000006.1"/>
</dbReference>
<dbReference type="InterPro" id="IPR024029">
    <property type="entry name" value="Pyridox_Oxase_FMN-dep"/>
</dbReference>
<dbReference type="InterPro" id="IPR011576">
    <property type="entry name" value="Pyridox_Oxase_N"/>
</dbReference>
<dbReference type="EMBL" id="WNXQ01000006">
    <property type="protein sequence ID" value="MWB78755.1"/>
    <property type="molecule type" value="Genomic_DNA"/>
</dbReference>
<dbReference type="Pfam" id="PF01243">
    <property type="entry name" value="PNPOx_N"/>
    <property type="match status" value="1"/>
</dbReference>
<feature type="domain" description="Pyridoxamine 5'-phosphate oxidase N-terminal" evidence="1">
    <location>
        <begin position="29"/>
        <end position="150"/>
    </location>
</feature>
<organism evidence="2 3">
    <name type="scientific">Pseudooceanicola pacificus</name>
    <dbReference type="NCBI Taxonomy" id="2676438"/>
    <lineage>
        <taxon>Bacteria</taxon>
        <taxon>Pseudomonadati</taxon>
        <taxon>Pseudomonadota</taxon>
        <taxon>Alphaproteobacteria</taxon>
        <taxon>Rhodobacterales</taxon>
        <taxon>Paracoccaceae</taxon>
        <taxon>Pseudooceanicola</taxon>
    </lineage>
</organism>
<evidence type="ECO:0000259" key="1">
    <source>
        <dbReference type="Pfam" id="PF01243"/>
    </source>
</evidence>
<dbReference type="Gene3D" id="2.30.110.10">
    <property type="entry name" value="Electron Transport, Fmn-binding Protein, Chain A"/>
    <property type="match status" value="1"/>
</dbReference>
<sequence length="204" mass="22444">MDFIDSLDDLRALYGAASGNAVLKQMDRLDPHARHFLSLSPFAAVGTQAPGGMGDVTPRGDGPGFTAVLDDRTIAIPDRPGNRRLDTLENIVRNPAVGLLYMIPGMNETLRINGLGRITTDAGLCEQLAMNGRPALSALVIEVREVYMHCAKAYMRSGLWKPETWPERGRMPTLGQMLRDQIALAETAQEIDERLSDSYSKSMW</sequence>
<reference evidence="2 3" key="1">
    <citation type="submission" date="2019-11" db="EMBL/GenBank/DDBJ databases">
        <title>Pseudooceanicola pacifica sp. nov., isolated from deep-sea sediment of the Pacific Ocean.</title>
        <authorList>
            <person name="Lyu L."/>
        </authorList>
    </citation>
    <scope>NUCLEOTIDE SEQUENCE [LARGE SCALE GENOMIC DNA]</scope>
    <source>
        <strain evidence="2 3">216_PA32_1</strain>
    </source>
</reference>
<accession>A0A844W6P9</accession>
<dbReference type="InterPro" id="IPR012349">
    <property type="entry name" value="Split_barrel_FMN-bd"/>
</dbReference>
<protein>
    <submittedName>
        <fullName evidence="2">Pyridoxamine 5'-phosphate oxidase family protein</fullName>
    </submittedName>
</protein>
<gene>
    <name evidence="2" type="ORF">GLS40_12010</name>
</gene>
<dbReference type="AlphaFoldDB" id="A0A844W6P9"/>
<name>A0A844W6P9_9RHOB</name>